<dbReference type="EMBL" id="BNJF01000012">
    <property type="protein sequence ID" value="GHO51386.1"/>
    <property type="molecule type" value="Genomic_DNA"/>
</dbReference>
<comment type="caution">
    <text evidence="2">The sequence shown here is derived from an EMBL/GenBank/DDBJ whole genome shotgun (WGS) entry which is preliminary data.</text>
</comment>
<dbReference type="Proteomes" id="UP000612362">
    <property type="component" value="Unassembled WGS sequence"/>
</dbReference>
<evidence type="ECO:0000313" key="1">
    <source>
        <dbReference type="EMBL" id="GHO51386.1"/>
    </source>
</evidence>
<keyword evidence="3" id="KW-1185">Reference proteome</keyword>
<evidence type="ECO:0000313" key="3">
    <source>
        <dbReference type="Proteomes" id="UP000612362"/>
    </source>
</evidence>
<protein>
    <submittedName>
        <fullName evidence="2">Uncharacterized protein</fullName>
    </submittedName>
</protein>
<accession>A0A8J3IHW2</accession>
<dbReference type="AlphaFoldDB" id="A0A8J3IHW2"/>
<evidence type="ECO:0000313" key="2">
    <source>
        <dbReference type="EMBL" id="GHO51459.1"/>
    </source>
</evidence>
<dbReference type="RefSeq" id="WP_220200300.1">
    <property type="nucleotide sequence ID" value="NZ_BNJF01000012.1"/>
</dbReference>
<proteinExistence type="predicted"/>
<dbReference type="EMBL" id="BNJF01000012">
    <property type="protein sequence ID" value="GHO51459.1"/>
    <property type="molecule type" value="Genomic_DNA"/>
</dbReference>
<gene>
    <name evidence="1" type="ORF">KSX_95490</name>
    <name evidence="2" type="ORF">KSX_96220</name>
</gene>
<name>A0A8J3IHW2_9CHLR</name>
<organism evidence="2 3">
    <name type="scientific">Ktedonospora formicarum</name>
    <dbReference type="NCBI Taxonomy" id="2778364"/>
    <lineage>
        <taxon>Bacteria</taxon>
        <taxon>Bacillati</taxon>
        <taxon>Chloroflexota</taxon>
        <taxon>Ktedonobacteria</taxon>
        <taxon>Ktedonobacterales</taxon>
        <taxon>Ktedonobacteraceae</taxon>
        <taxon>Ktedonospora</taxon>
    </lineage>
</organism>
<sequence>MNQTEKVTKHRSTIAPFECVHCGHIWYGYAGMHDVTPDDLTLCVKCWSTLDNYLYALSKKGKVSAYEEQDKEKRHQLARAWIADKGNKPFPRATEKRFHSSVPQRMRNAIDAGLVKTNGNEVYIVYSQGETVVRVEFAKKP</sequence>
<reference evidence="2" key="1">
    <citation type="submission" date="2020-10" db="EMBL/GenBank/DDBJ databases">
        <title>Taxonomic study of unclassified bacteria belonging to the class Ktedonobacteria.</title>
        <authorList>
            <person name="Yabe S."/>
            <person name="Wang C.M."/>
            <person name="Zheng Y."/>
            <person name="Sakai Y."/>
            <person name="Cavaletti L."/>
            <person name="Monciardini P."/>
            <person name="Donadio S."/>
        </authorList>
    </citation>
    <scope>NUCLEOTIDE SEQUENCE</scope>
    <source>
        <strain evidence="2">SOSP1-1</strain>
    </source>
</reference>